<dbReference type="PROSITE" id="PS00671">
    <property type="entry name" value="D_2_HYDROXYACID_DH_3"/>
    <property type="match status" value="1"/>
</dbReference>
<name>A0ABQ5US67_9HYPH</name>
<dbReference type="SUPFAM" id="SSF52283">
    <property type="entry name" value="Formate/glycerate dehydrogenase catalytic domain-like"/>
    <property type="match status" value="1"/>
</dbReference>
<evidence type="ECO:0000313" key="7">
    <source>
        <dbReference type="EMBL" id="GLQ18120.1"/>
    </source>
</evidence>
<dbReference type="InterPro" id="IPR006140">
    <property type="entry name" value="D-isomer_DH_NAD-bd"/>
</dbReference>
<keyword evidence="2 4" id="KW-0560">Oxidoreductase</keyword>
<dbReference type="PANTHER" id="PTHR43761">
    <property type="entry name" value="D-ISOMER SPECIFIC 2-HYDROXYACID DEHYDROGENASE FAMILY PROTEIN (AFU_ORTHOLOGUE AFUA_1G13630)"/>
    <property type="match status" value="1"/>
</dbReference>
<evidence type="ECO:0008006" key="9">
    <source>
        <dbReference type="Google" id="ProtNLM"/>
    </source>
</evidence>
<gene>
    <name evidence="7" type="ORF">GCM10007879_23690</name>
</gene>
<dbReference type="Pfam" id="PF00389">
    <property type="entry name" value="2-Hacid_dh"/>
    <property type="match status" value="1"/>
</dbReference>
<feature type="domain" description="D-isomer specific 2-hydroxyacid dehydrogenase NAD-binding" evidence="6">
    <location>
        <begin position="87"/>
        <end position="264"/>
    </location>
</feature>
<dbReference type="Proteomes" id="UP001161405">
    <property type="component" value="Unassembled WGS sequence"/>
</dbReference>
<evidence type="ECO:0000256" key="4">
    <source>
        <dbReference type="RuleBase" id="RU003719"/>
    </source>
</evidence>
<keyword evidence="8" id="KW-1185">Reference proteome</keyword>
<feature type="domain" description="D-isomer specific 2-hydroxyacid dehydrogenase catalytic" evidence="5">
    <location>
        <begin position="16"/>
        <end position="290"/>
    </location>
</feature>
<dbReference type="Pfam" id="PF02826">
    <property type="entry name" value="2-Hacid_dh_C"/>
    <property type="match status" value="1"/>
</dbReference>
<reference evidence="7" key="2">
    <citation type="submission" date="2023-01" db="EMBL/GenBank/DDBJ databases">
        <title>Draft genome sequence of Maritalea porphyrae strain NBRC 107169.</title>
        <authorList>
            <person name="Sun Q."/>
            <person name="Mori K."/>
        </authorList>
    </citation>
    <scope>NUCLEOTIDE SEQUENCE</scope>
    <source>
        <strain evidence="7">NBRC 107169</strain>
    </source>
</reference>
<organism evidence="7 8">
    <name type="scientific">Maritalea porphyrae</name>
    <dbReference type="NCBI Taxonomy" id="880732"/>
    <lineage>
        <taxon>Bacteria</taxon>
        <taxon>Pseudomonadati</taxon>
        <taxon>Pseudomonadota</taxon>
        <taxon>Alphaproteobacteria</taxon>
        <taxon>Hyphomicrobiales</taxon>
        <taxon>Devosiaceae</taxon>
        <taxon>Maritalea</taxon>
    </lineage>
</organism>
<evidence type="ECO:0000256" key="1">
    <source>
        <dbReference type="ARBA" id="ARBA00005854"/>
    </source>
</evidence>
<accession>A0ABQ5US67</accession>
<dbReference type="InterPro" id="IPR006139">
    <property type="entry name" value="D-isomer_2_OHA_DH_cat_dom"/>
</dbReference>
<dbReference type="InterPro" id="IPR029753">
    <property type="entry name" value="D-isomer_DH_CS"/>
</dbReference>
<dbReference type="PANTHER" id="PTHR43761:SF1">
    <property type="entry name" value="D-ISOMER SPECIFIC 2-HYDROXYACID DEHYDROGENASE CATALYTIC DOMAIN-CONTAINING PROTEIN-RELATED"/>
    <property type="match status" value="1"/>
</dbReference>
<dbReference type="InterPro" id="IPR043322">
    <property type="entry name" value="CtBP"/>
</dbReference>
<evidence type="ECO:0000313" key="8">
    <source>
        <dbReference type="Proteomes" id="UP001161405"/>
    </source>
</evidence>
<proteinExistence type="inferred from homology"/>
<protein>
    <recommendedName>
        <fullName evidence="9">C-terminal binding protein</fullName>
    </recommendedName>
</protein>
<evidence type="ECO:0000259" key="5">
    <source>
        <dbReference type="Pfam" id="PF00389"/>
    </source>
</evidence>
<dbReference type="InterPro" id="IPR050418">
    <property type="entry name" value="D-iso_2-hydroxyacid_DH_PdxB"/>
</dbReference>
<dbReference type="RefSeq" id="WP_284364774.1">
    <property type="nucleotide sequence ID" value="NZ_BSNI01000002.1"/>
</dbReference>
<comment type="similarity">
    <text evidence="1 4">Belongs to the D-isomer specific 2-hydroxyacid dehydrogenase family.</text>
</comment>
<dbReference type="SUPFAM" id="SSF51735">
    <property type="entry name" value="NAD(P)-binding Rossmann-fold domains"/>
    <property type="match status" value="1"/>
</dbReference>
<reference evidence="7" key="1">
    <citation type="journal article" date="2014" name="Int. J. Syst. Evol. Microbiol.">
        <title>Complete genome of a new Firmicutes species belonging to the dominant human colonic microbiota ('Ruminococcus bicirculans') reveals two chromosomes and a selective capacity to utilize plant glucans.</title>
        <authorList>
            <consortium name="NISC Comparative Sequencing Program"/>
            <person name="Wegmann U."/>
            <person name="Louis P."/>
            <person name="Goesmann A."/>
            <person name="Henrissat B."/>
            <person name="Duncan S.H."/>
            <person name="Flint H.J."/>
        </authorList>
    </citation>
    <scope>NUCLEOTIDE SEQUENCE</scope>
    <source>
        <strain evidence="7">NBRC 107169</strain>
    </source>
</reference>
<dbReference type="Gene3D" id="3.40.50.720">
    <property type="entry name" value="NAD(P)-binding Rossmann-like Domain"/>
    <property type="match status" value="2"/>
</dbReference>
<dbReference type="CDD" id="cd05299">
    <property type="entry name" value="CtBP_dh"/>
    <property type="match status" value="1"/>
</dbReference>
<evidence type="ECO:0000259" key="6">
    <source>
        <dbReference type="Pfam" id="PF02826"/>
    </source>
</evidence>
<comment type="caution">
    <text evidence="7">The sequence shown here is derived from an EMBL/GenBank/DDBJ whole genome shotgun (WGS) entry which is preliminary data.</text>
</comment>
<dbReference type="EMBL" id="BSNI01000002">
    <property type="protein sequence ID" value="GLQ18120.1"/>
    <property type="molecule type" value="Genomic_DNA"/>
</dbReference>
<sequence length="292" mass="31582">MLAQLGIEFQHVSDCALIDDLEDVLALFVRQEIIDKPMLDLFPNLKVVQRYGVGVDNVNVEYANKRGIVVCNTPQYGQQHEVSNHAVALYLALSRRLLTRDRDVRAGKWDIGQAEPIAGCRDATLGLIGYGQIARATAKRFRSLGFSSVLVVDPALTHSTATAEDVQIVAIEELFKRSDVISLHAPLNASTKHMIGTQLLSKAKPSAFLINVSRGGLVDENALSDALNMGQLAGAGIDVFETEPPNTSNALLGAPNTILTDHVAWYSEAAVTNLQTAAAEQVVRVLSNENTI</sequence>
<keyword evidence="3" id="KW-0520">NAD</keyword>
<evidence type="ECO:0000256" key="3">
    <source>
        <dbReference type="ARBA" id="ARBA00023027"/>
    </source>
</evidence>
<dbReference type="InterPro" id="IPR036291">
    <property type="entry name" value="NAD(P)-bd_dom_sf"/>
</dbReference>
<evidence type="ECO:0000256" key="2">
    <source>
        <dbReference type="ARBA" id="ARBA00023002"/>
    </source>
</evidence>
<dbReference type="PROSITE" id="PS00670">
    <property type="entry name" value="D_2_HYDROXYACID_DH_2"/>
    <property type="match status" value="1"/>
</dbReference>